<dbReference type="GO" id="GO:0005737">
    <property type="term" value="C:cytoplasm"/>
    <property type="evidence" value="ECO:0007669"/>
    <property type="project" value="UniProtKB-SubCell"/>
</dbReference>
<keyword evidence="3 6" id="KW-0547">Nucleotide-binding</keyword>
<evidence type="ECO:0000256" key="4">
    <source>
        <dbReference type="ARBA" id="ARBA00022840"/>
    </source>
</evidence>
<feature type="domain" description="tRNA(Ile)-lysidine/2-thiocytidine synthase N-terminal" evidence="7">
    <location>
        <begin position="25"/>
        <end position="213"/>
    </location>
</feature>
<dbReference type="AlphaFoldDB" id="A0A069CWC2"/>
<dbReference type="SUPFAM" id="SSF52402">
    <property type="entry name" value="Adenine nucleotide alpha hydrolases-like"/>
    <property type="match status" value="1"/>
</dbReference>
<keyword evidence="1 6" id="KW-0436">Ligase</keyword>
<dbReference type="Proteomes" id="UP000030643">
    <property type="component" value="Unassembled WGS sequence"/>
</dbReference>
<comment type="catalytic activity">
    <reaction evidence="5 6">
        <text>cytidine(34) in tRNA(Ile2) + L-lysine + ATP = lysidine(34) in tRNA(Ile2) + AMP + diphosphate + H(+)</text>
        <dbReference type="Rhea" id="RHEA:43744"/>
        <dbReference type="Rhea" id="RHEA-COMP:10625"/>
        <dbReference type="Rhea" id="RHEA-COMP:10670"/>
        <dbReference type="ChEBI" id="CHEBI:15378"/>
        <dbReference type="ChEBI" id="CHEBI:30616"/>
        <dbReference type="ChEBI" id="CHEBI:32551"/>
        <dbReference type="ChEBI" id="CHEBI:33019"/>
        <dbReference type="ChEBI" id="CHEBI:82748"/>
        <dbReference type="ChEBI" id="CHEBI:83665"/>
        <dbReference type="ChEBI" id="CHEBI:456215"/>
        <dbReference type="EC" id="6.3.4.19"/>
    </reaction>
</comment>
<evidence type="ECO:0000256" key="3">
    <source>
        <dbReference type="ARBA" id="ARBA00022741"/>
    </source>
</evidence>
<evidence type="ECO:0000256" key="5">
    <source>
        <dbReference type="ARBA" id="ARBA00048539"/>
    </source>
</evidence>
<dbReference type="GO" id="GO:0006400">
    <property type="term" value="P:tRNA modification"/>
    <property type="evidence" value="ECO:0007669"/>
    <property type="project" value="UniProtKB-UniRule"/>
</dbReference>
<keyword evidence="2 6" id="KW-0819">tRNA processing</keyword>
<evidence type="ECO:0000313" key="8">
    <source>
        <dbReference type="EMBL" id="GAK31754.1"/>
    </source>
</evidence>
<dbReference type="PANTHER" id="PTHR43033:SF1">
    <property type="entry name" value="TRNA(ILE)-LYSIDINE SYNTHASE-RELATED"/>
    <property type="match status" value="1"/>
</dbReference>
<comment type="function">
    <text evidence="6">Ligates lysine onto the cytidine present at position 34 of the AUA codon-specific tRNA(Ile) that contains the anticodon CAU, in an ATP-dependent manner. Cytidine is converted to lysidine, thus changing the amino acid specificity of the tRNA from methionine to isoleucine.</text>
</comment>
<keyword evidence="4 6" id="KW-0067">ATP-binding</keyword>
<dbReference type="GO" id="GO:0032267">
    <property type="term" value="F:tRNA(Ile)-lysidine synthase activity"/>
    <property type="evidence" value="ECO:0007669"/>
    <property type="project" value="UniProtKB-EC"/>
</dbReference>
<dbReference type="InterPro" id="IPR012795">
    <property type="entry name" value="tRNA_Ile_lys_synt_N"/>
</dbReference>
<evidence type="ECO:0000259" key="7">
    <source>
        <dbReference type="Pfam" id="PF01171"/>
    </source>
</evidence>
<comment type="domain">
    <text evidence="6">The N-terminal region contains the highly conserved SGGXDS motif, predicted to be a P-loop motif involved in ATP binding.</text>
</comment>
<keyword evidence="9" id="KW-1185">Reference proteome</keyword>
<dbReference type="NCBIfam" id="TIGR02432">
    <property type="entry name" value="lysidine_TilS_N"/>
    <property type="match status" value="1"/>
</dbReference>
<comment type="subcellular location">
    <subcellularLocation>
        <location evidence="6">Cytoplasm</location>
    </subcellularLocation>
</comment>
<evidence type="ECO:0000256" key="1">
    <source>
        <dbReference type="ARBA" id="ARBA00022598"/>
    </source>
</evidence>
<dbReference type="EMBL" id="DF820498">
    <property type="protein sequence ID" value="GAK31754.1"/>
    <property type="molecule type" value="Genomic_DNA"/>
</dbReference>
<dbReference type="OrthoDB" id="9807403at2"/>
<sequence length="328" mass="37134">MRARVTRANLIQQVRSEQLFDKNDHILVAFSGGYDSLHLLHWLTDGTLPADIQPRVSGLYVNHQLRADYQLAKEEQLVRETFDQLADKLVTSKVVRLDWQEKPQSAVEEQARERRYAELADFAQTIGSNKIATAHHQGDQIETILYKLIRGGQAAQLQGMSSCQVLAPGIEIIRPFLDLQKAQLPDLLKEPITEWIEDDSNQDINFARNRLRQKVLPELNLINQKAGANIVRLSQQIATLMQLAQPELNRQVAALKLGDLAWQQDSAVLVLILQSWLNGQGVFDIKDRQLAQAVKMMQNKSTAHGEVLLSNGRALIKNYQTLKLQITK</sequence>
<keyword evidence="6" id="KW-0963">Cytoplasm</keyword>
<dbReference type="STRING" id="1329250.WOSG25_150050"/>
<proteinExistence type="inferred from homology"/>
<evidence type="ECO:0000256" key="6">
    <source>
        <dbReference type="HAMAP-Rule" id="MF_01161"/>
    </source>
</evidence>
<dbReference type="InterPro" id="IPR011063">
    <property type="entry name" value="TilS/TtcA_N"/>
</dbReference>
<comment type="similarity">
    <text evidence="6">Belongs to the tRNA(Ile)-lysidine synthase family.</text>
</comment>
<reference evidence="9" key="1">
    <citation type="journal article" date="2014" name="Genome Announc.">
        <title>Draft genome sequence of Weissella oryzae SG25T, isolated from fermented rice grains.</title>
        <authorList>
            <person name="Tanizawa Y."/>
            <person name="Fujisawa T."/>
            <person name="Mochizuki T."/>
            <person name="Kaminuma E."/>
            <person name="Suzuki Y."/>
            <person name="Nakamura Y."/>
            <person name="Tohno M."/>
        </authorList>
    </citation>
    <scope>NUCLEOTIDE SEQUENCE [LARGE SCALE GENOMIC DNA]</scope>
    <source>
        <strain evidence="9">DSM 25784 / JCM 18191 / LMG 30913 / SG25</strain>
    </source>
</reference>
<gene>
    <name evidence="8" type="primary">mesJ</name>
    <name evidence="6" type="synonym">tilS</name>
    <name evidence="8" type="ORF">WOSG25_150050</name>
</gene>
<dbReference type="GO" id="GO:0005524">
    <property type="term" value="F:ATP binding"/>
    <property type="evidence" value="ECO:0007669"/>
    <property type="project" value="UniProtKB-UniRule"/>
</dbReference>
<evidence type="ECO:0000313" key="9">
    <source>
        <dbReference type="Proteomes" id="UP000030643"/>
    </source>
</evidence>
<accession>A0A069CWC2</accession>
<dbReference type="EC" id="6.3.4.19" evidence="6"/>
<dbReference type="CDD" id="cd01992">
    <property type="entry name" value="TilS_N"/>
    <property type="match status" value="1"/>
</dbReference>
<name>A0A069CWC2_WEIOS</name>
<dbReference type="HAMAP" id="MF_01161">
    <property type="entry name" value="tRNA_Ile_lys_synt"/>
    <property type="match status" value="1"/>
</dbReference>
<evidence type="ECO:0000256" key="2">
    <source>
        <dbReference type="ARBA" id="ARBA00022694"/>
    </source>
</evidence>
<dbReference type="InterPro" id="IPR012094">
    <property type="entry name" value="tRNA_Ile_lys_synt"/>
</dbReference>
<dbReference type="InterPro" id="IPR014729">
    <property type="entry name" value="Rossmann-like_a/b/a_fold"/>
</dbReference>
<dbReference type="eggNOG" id="COG0037">
    <property type="taxonomic scope" value="Bacteria"/>
</dbReference>
<dbReference type="Gene3D" id="3.40.50.620">
    <property type="entry name" value="HUPs"/>
    <property type="match status" value="1"/>
</dbReference>
<organism evidence="8 9">
    <name type="scientific">Weissella oryzae (strain DSM 25784 / JCM 18191 / LMG 30913 / SG25)</name>
    <dbReference type="NCBI Taxonomy" id="1329250"/>
    <lineage>
        <taxon>Bacteria</taxon>
        <taxon>Bacillati</taxon>
        <taxon>Bacillota</taxon>
        <taxon>Bacilli</taxon>
        <taxon>Lactobacillales</taxon>
        <taxon>Lactobacillaceae</taxon>
        <taxon>Weissella</taxon>
    </lineage>
</organism>
<dbReference type="RefSeq" id="WP_027699690.1">
    <property type="nucleotide sequence ID" value="NZ_DF820498.1"/>
</dbReference>
<protein>
    <recommendedName>
        <fullName evidence="6">tRNA(Ile)-lysidine synthase</fullName>
        <ecNumber evidence="6">6.3.4.19</ecNumber>
    </recommendedName>
    <alternativeName>
        <fullName evidence="6">tRNA(Ile)-2-lysyl-cytidine synthase</fullName>
    </alternativeName>
    <alternativeName>
        <fullName evidence="6">tRNA(Ile)-lysidine synthetase</fullName>
    </alternativeName>
</protein>
<feature type="binding site" evidence="6">
    <location>
        <begin position="31"/>
        <end position="36"/>
    </location>
    <ligand>
        <name>ATP</name>
        <dbReference type="ChEBI" id="CHEBI:30616"/>
    </ligand>
</feature>
<dbReference type="Pfam" id="PF01171">
    <property type="entry name" value="ATP_bind_3"/>
    <property type="match status" value="1"/>
</dbReference>
<dbReference type="PANTHER" id="PTHR43033">
    <property type="entry name" value="TRNA(ILE)-LYSIDINE SYNTHASE-RELATED"/>
    <property type="match status" value="1"/>
</dbReference>